<evidence type="ECO:0000313" key="2">
    <source>
        <dbReference type="Proteomes" id="UP000215914"/>
    </source>
</evidence>
<protein>
    <submittedName>
        <fullName evidence="1">Uncharacterized protein</fullName>
    </submittedName>
</protein>
<dbReference type="AlphaFoldDB" id="A0A9K3JB09"/>
<organism evidence="1 2">
    <name type="scientific">Helianthus annuus</name>
    <name type="common">Common sunflower</name>
    <dbReference type="NCBI Taxonomy" id="4232"/>
    <lineage>
        <taxon>Eukaryota</taxon>
        <taxon>Viridiplantae</taxon>
        <taxon>Streptophyta</taxon>
        <taxon>Embryophyta</taxon>
        <taxon>Tracheophyta</taxon>
        <taxon>Spermatophyta</taxon>
        <taxon>Magnoliopsida</taxon>
        <taxon>eudicotyledons</taxon>
        <taxon>Gunneridae</taxon>
        <taxon>Pentapetalae</taxon>
        <taxon>asterids</taxon>
        <taxon>campanulids</taxon>
        <taxon>Asterales</taxon>
        <taxon>Asteraceae</taxon>
        <taxon>Asteroideae</taxon>
        <taxon>Heliantheae alliance</taxon>
        <taxon>Heliantheae</taxon>
        <taxon>Helianthus</taxon>
    </lineage>
</organism>
<proteinExistence type="predicted"/>
<accession>A0A9K3JB09</accession>
<gene>
    <name evidence="1" type="ORF">HanXRQr2_Chr04g0184491</name>
</gene>
<reference evidence="1" key="1">
    <citation type="journal article" date="2017" name="Nature">
        <title>The sunflower genome provides insights into oil metabolism, flowering and Asterid evolution.</title>
        <authorList>
            <person name="Badouin H."/>
            <person name="Gouzy J."/>
            <person name="Grassa C.J."/>
            <person name="Murat F."/>
            <person name="Staton S.E."/>
            <person name="Cottret L."/>
            <person name="Lelandais-Briere C."/>
            <person name="Owens G.L."/>
            <person name="Carrere S."/>
            <person name="Mayjonade B."/>
            <person name="Legrand L."/>
            <person name="Gill N."/>
            <person name="Kane N.C."/>
            <person name="Bowers J.E."/>
            <person name="Hubner S."/>
            <person name="Bellec A."/>
            <person name="Berard A."/>
            <person name="Berges H."/>
            <person name="Blanchet N."/>
            <person name="Boniface M.C."/>
            <person name="Brunel D."/>
            <person name="Catrice O."/>
            <person name="Chaidir N."/>
            <person name="Claudel C."/>
            <person name="Donnadieu C."/>
            <person name="Faraut T."/>
            <person name="Fievet G."/>
            <person name="Helmstetter N."/>
            <person name="King M."/>
            <person name="Knapp S.J."/>
            <person name="Lai Z."/>
            <person name="Le Paslier M.C."/>
            <person name="Lippi Y."/>
            <person name="Lorenzon L."/>
            <person name="Mandel J.R."/>
            <person name="Marage G."/>
            <person name="Marchand G."/>
            <person name="Marquand E."/>
            <person name="Bret-Mestries E."/>
            <person name="Morien E."/>
            <person name="Nambeesan S."/>
            <person name="Nguyen T."/>
            <person name="Pegot-Espagnet P."/>
            <person name="Pouilly N."/>
            <person name="Raftis F."/>
            <person name="Sallet E."/>
            <person name="Schiex T."/>
            <person name="Thomas J."/>
            <person name="Vandecasteele C."/>
            <person name="Vares D."/>
            <person name="Vear F."/>
            <person name="Vautrin S."/>
            <person name="Crespi M."/>
            <person name="Mangin B."/>
            <person name="Burke J.M."/>
            <person name="Salse J."/>
            <person name="Munos S."/>
            <person name="Vincourt P."/>
            <person name="Rieseberg L.H."/>
            <person name="Langlade N.B."/>
        </authorList>
    </citation>
    <scope>NUCLEOTIDE SEQUENCE</scope>
    <source>
        <tissue evidence="1">Leaves</tissue>
    </source>
</reference>
<dbReference type="Gramene" id="mRNA:HanXRQr2_Chr04g0184491">
    <property type="protein sequence ID" value="mRNA:HanXRQr2_Chr04g0184491"/>
    <property type="gene ID" value="HanXRQr2_Chr04g0184491"/>
</dbReference>
<sequence>MVIKHIREFVERIQHDFINILWNAKEKTTHEKIEIMIVHLMEHWIKVFGV</sequence>
<dbReference type="EMBL" id="MNCJ02000319">
    <property type="protein sequence ID" value="KAF5811704.1"/>
    <property type="molecule type" value="Genomic_DNA"/>
</dbReference>
<name>A0A9K3JB09_HELAN</name>
<comment type="caution">
    <text evidence="1">The sequence shown here is derived from an EMBL/GenBank/DDBJ whole genome shotgun (WGS) entry which is preliminary data.</text>
</comment>
<keyword evidence="2" id="KW-1185">Reference proteome</keyword>
<evidence type="ECO:0000313" key="1">
    <source>
        <dbReference type="EMBL" id="KAF5811704.1"/>
    </source>
</evidence>
<reference evidence="1" key="2">
    <citation type="submission" date="2020-06" db="EMBL/GenBank/DDBJ databases">
        <title>Helianthus annuus Genome sequencing and assembly Release 2.</title>
        <authorList>
            <person name="Gouzy J."/>
            <person name="Langlade N."/>
            <person name="Munos S."/>
        </authorList>
    </citation>
    <scope>NUCLEOTIDE SEQUENCE</scope>
    <source>
        <tissue evidence="1">Leaves</tissue>
    </source>
</reference>
<dbReference type="Proteomes" id="UP000215914">
    <property type="component" value="Unassembled WGS sequence"/>
</dbReference>